<evidence type="ECO:0000256" key="12">
    <source>
        <dbReference type="ARBA" id="ARBA00023180"/>
    </source>
</evidence>
<keyword evidence="4 15" id="KW-0716">Sensory transduction</keyword>
<name>A0A8J0SSP4_XENTR</name>
<dbReference type="PANTHER" id="PTHR24242">
    <property type="entry name" value="G-PROTEIN COUPLED RECEPTOR"/>
    <property type="match status" value="1"/>
</dbReference>
<keyword evidence="3 15" id="KW-1003">Cell membrane</keyword>
<protein>
    <recommendedName>
        <fullName evidence="15">Olfactory receptor</fullName>
    </recommendedName>
</protein>
<evidence type="ECO:0000256" key="11">
    <source>
        <dbReference type="ARBA" id="ARBA00023170"/>
    </source>
</evidence>
<evidence type="ECO:0000259" key="16">
    <source>
        <dbReference type="PROSITE" id="PS50262"/>
    </source>
</evidence>
<evidence type="ECO:0000256" key="9">
    <source>
        <dbReference type="ARBA" id="ARBA00023136"/>
    </source>
</evidence>
<dbReference type="KEGG" id="xtr:108646263"/>
<dbReference type="PRINTS" id="PR00245">
    <property type="entry name" value="OLFACTORYR"/>
</dbReference>
<evidence type="ECO:0000256" key="5">
    <source>
        <dbReference type="ARBA" id="ARBA00022692"/>
    </source>
</evidence>
<keyword evidence="7 15" id="KW-1133">Transmembrane helix</keyword>
<keyword evidence="11 14" id="KW-0675">Receptor</keyword>
<evidence type="ECO:0000256" key="6">
    <source>
        <dbReference type="ARBA" id="ARBA00022725"/>
    </source>
</evidence>
<evidence type="ECO:0000313" key="18">
    <source>
        <dbReference type="RefSeq" id="XP_017948222.2"/>
    </source>
</evidence>
<dbReference type="Proteomes" id="UP000008143">
    <property type="component" value="Chromosome 3"/>
</dbReference>
<evidence type="ECO:0000256" key="7">
    <source>
        <dbReference type="ARBA" id="ARBA00022989"/>
    </source>
</evidence>
<keyword evidence="17" id="KW-1185">Reference proteome</keyword>
<evidence type="ECO:0000256" key="8">
    <source>
        <dbReference type="ARBA" id="ARBA00023040"/>
    </source>
</evidence>
<evidence type="ECO:0000256" key="15">
    <source>
        <dbReference type="RuleBase" id="RU363047"/>
    </source>
</evidence>
<evidence type="ECO:0000256" key="13">
    <source>
        <dbReference type="ARBA" id="ARBA00023224"/>
    </source>
</evidence>
<dbReference type="InterPro" id="IPR017452">
    <property type="entry name" value="GPCR_Rhodpsn_7TM"/>
</dbReference>
<evidence type="ECO:0000256" key="14">
    <source>
        <dbReference type="RuleBase" id="RU000688"/>
    </source>
</evidence>
<comment type="subcellular location">
    <subcellularLocation>
        <location evidence="1 15">Cell membrane</location>
        <topology evidence="1 15">Multi-pass membrane protein</topology>
    </subcellularLocation>
</comment>
<sequence>MDNDMNATSNNGIFLRGFGNLHDFKIPFFFLFFAIYMLTLTSNLLIIILVSTHYHLQSPMFFFLAHLSFSDLLVTTNILPNMLLITLTDGGMVFLSGCLTQFFFYGLSATTECLLLSAMSYDRYLAICKPLHYHTVMDSKLCSSLVISSWSLSFILTIIPIYFLQRLRFCGINVIDHFFCDLGPLLELSCSDTSFVKLEVFAMSTLLTMVPFVFICVTYVYIILSILRISTNTGRQKAFSTCSSHLAVVCAFYGALFAMYVAPSKGDSAINKGVSLLYTVVTPLFNPIIYSLRNQDIRTTIRKYLRTQKPHI</sequence>
<gene>
    <name evidence="19" type="primary">or16s1</name>
    <name evidence="18" type="synonym">LOC108646263</name>
</gene>
<feature type="transmembrane region" description="Helical" evidence="15">
    <location>
        <begin position="61"/>
        <end position="82"/>
    </location>
</feature>
<feature type="transmembrane region" description="Helical" evidence="15">
    <location>
        <begin position="141"/>
        <end position="163"/>
    </location>
</feature>
<evidence type="ECO:0000256" key="1">
    <source>
        <dbReference type="ARBA" id="ARBA00004651"/>
    </source>
</evidence>
<keyword evidence="5 14" id="KW-0812">Transmembrane</keyword>
<dbReference type="FunFam" id="1.20.1070.10:FF:000010">
    <property type="entry name" value="Olfactory receptor"/>
    <property type="match status" value="1"/>
</dbReference>
<evidence type="ECO:0000256" key="10">
    <source>
        <dbReference type="ARBA" id="ARBA00023157"/>
    </source>
</evidence>
<dbReference type="GO" id="GO:0004930">
    <property type="term" value="F:G protein-coupled receptor activity"/>
    <property type="evidence" value="ECO:0007669"/>
    <property type="project" value="UniProtKB-KW"/>
</dbReference>
<dbReference type="InterPro" id="IPR050939">
    <property type="entry name" value="Olfactory_GPCR1"/>
</dbReference>
<dbReference type="OrthoDB" id="5967130at2759"/>
<dbReference type="SUPFAM" id="SSF81321">
    <property type="entry name" value="Family A G protein-coupled receptor-like"/>
    <property type="match status" value="1"/>
</dbReference>
<dbReference type="PROSITE" id="PS00237">
    <property type="entry name" value="G_PROTEIN_RECEP_F1_1"/>
    <property type="match status" value="1"/>
</dbReference>
<evidence type="ECO:0000313" key="19">
    <source>
        <dbReference type="Xenbase" id="XB-GENE-29090735"/>
    </source>
</evidence>
<feature type="transmembrane region" description="Helical" evidence="15">
    <location>
        <begin position="274"/>
        <end position="292"/>
    </location>
</feature>
<dbReference type="PANTHER" id="PTHR24242:SF253">
    <property type="entry name" value="OLFACTORY RECEPTOR-RELATED"/>
    <property type="match status" value="1"/>
</dbReference>
<dbReference type="InterPro" id="IPR000276">
    <property type="entry name" value="GPCR_Rhodpsn"/>
</dbReference>
<comment type="similarity">
    <text evidence="2 14">Belongs to the G-protein coupled receptor 1 family.</text>
</comment>
<keyword evidence="10" id="KW-1015">Disulfide bond</keyword>
<dbReference type="FunFam" id="1.10.1220.70:FF:000001">
    <property type="entry name" value="Olfactory receptor"/>
    <property type="match status" value="1"/>
</dbReference>
<dbReference type="RefSeq" id="XP_017948222.2">
    <property type="nucleotide sequence ID" value="XM_018092733.2"/>
</dbReference>
<dbReference type="GO" id="GO:0005549">
    <property type="term" value="F:odorant binding"/>
    <property type="evidence" value="ECO:0000318"/>
    <property type="project" value="GO_Central"/>
</dbReference>
<dbReference type="AGR" id="Xenbase:XB-GENE-29090735"/>
<evidence type="ECO:0000256" key="4">
    <source>
        <dbReference type="ARBA" id="ARBA00022606"/>
    </source>
</evidence>
<dbReference type="OMA" id="HITWNEG"/>
<dbReference type="GO" id="GO:0004984">
    <property type="term" value="F:olfactory receptor activity"/>
    <property type="evidence" value="ECO:0000318"/>
    <property type="project" value="GO_Central"/>
</dbReference>
<keyword evidence="13 14" id="KW-0807">Transducer</keyword>
<evidence type="ECO:0000313" key="17">
    <source>
        <dbReference type="Proteomes" id="UP000008143"/>
    </source>
</evidence>
<dbReference type="Pfam" id="PF13853">
    <property type="entry name" value="7tm_4"/>
    <property type="match status" value="1"/>
</dbReference>
<organism evidence="17 18">
    <name type="scientific">Xenopus tropicalis</name>
    <name type="common">Western clawed frog</name>
    <name type="synonym">Silurana tropicalis</name>
    <dbReference type="NCBI Taxonomy" id="8364"/>
    <lineage>
        <taxon>Eukaryota</taxon>
        <taxon>Metazoa</taxon>
        <taxon>Chordata</taxon>
        <taxon>Craniata</taxon>
        <taxon>Vertebrata</taxon>
        <taxon>Euteleostomi</taxon>
        <taxon>Amphibia</taxon>
        <taxon>Batrachia</taxon>
        <taxon>Anura</taxon>
        <taxon>Pipoidea</taxon>
        <taxon>Pipidae</taxon>
        <taxon>Xenopodinae</taxon>
        <taxon>Xenopus</taxon>
        <taxon>Silurana</taxon>
    </lineage>
</organism>
<evidence type="ECO:0000256" key="3">
    <source>
        <dbReference type="ARBA" id="ARBA00022475"/>
    </source>
</evidence>
<keyword evidence="9 15" id="KW-0472">Membrane</keyword>
<dbReference type="PRINTS" id="PR00237">
    <property type="entry name" value="GPCRRHODOPSN"/>
</dbReference>
<feature type="transmembrane region" description="Helical" evidence="15">
    <location>
        <begin position="239"/>
        <end position="262"/>
    </location>
</feature>
<dbReference type="AlphaFoldDB" id="A0A8J0SSP4"/>
<feature type="transmembrane region" description="Helical" evidence="15">
    <location>
        <begin position="26"/>
        <end position="49"/>
    </location>
</feature>
<accession>A0A8J0SSP4</accession>
<proteinExistence type="inferred from homology"/>
<dbReference type="InterPro" id="IPR000725">
    <property type="entry name" value="Olfact_rcpt"/>
</dbReference>
<dbReference type="GO" id="GO:0005886">
    <property type="term" value="C:plasma membrane"/>
    <property type="evidence" value="ECO:0007669"/>
    <property type="project" value="UniProtKB-SubCell"/>
</dbReference>
<evidence type="ECO:0000256" key="2">
    <source>
        <dbReference type="ARBA" id="ARBA00010663"/>
    </source>
</evidence>
<dbReference type="PROSITE" id="PS50262">
    <property type="entry name" value="G_PROTEIN_RECEP_F1_2"/>
    <property type="match status" value="1"/>
</dbReference>
<feature type="transmembrane region" description="Helical" evidence="15">
    <location>
        <begin position="102"/>
        <end position="121"/>
    </location>
</feature>
<keyword evidence="12" id="KW-0325">Glycoprotein</keyword>
<feature type="transmembrane region" description="Helical" evidence="15">
    <location>
        <begin position="201"/>
        <end position="227"/>
    </location>
</feature>
<reference evidence="18" key="1">
    <citation type="submission" date="2025-08" db="UniProtKB">
        <authorList>
            <consortium name="RefSeq"/>
        </authorList>
    </citation>
    <scope>IDENTIFICATION</scope>
    <source>
        <strain evidence="18">Nigerian</strain>
        <tissue evidence="18">Liver and blood</tissue>
    </source>
</reference>
<dbReference type="Xenbase" id="XB-GENE-29090735">
    <property type="gene designation" value="or16s1"/>
</dbReference>
<dbReference type="Gene3D" id="1.20.1070.10">
    <property type="entry name" value="Rhodopsin 7-helix transmembrane proteins"/>
    <property type="match status" value="1"/>
</dbReference>
<keyword evidence="8 14" id="KW-0297">G-protein coupled receptor</keyword>
<keyword evidence="6 15" id="KW-0552">Olfaction</keyword>
<feature type="domain" description="G-protein coupled receptors family 1 profile" evidence="16">
    <location>
        <begin position="42"/>
        <end position="290"/>
    </location>
</feature>
<dbReference type="CDD" id="cd15911">
    <property type="entry name" value="7tmA_OR11A-like"/>
    <property type="match status" value="1"/>
</dbReference>